<accession>A0A2N7TMN9</accession>
<keyword evidence="2" id="KW-1185">Reference proteome</keyword>
<evidence type="ECO:0000313" key="1">
    <source>
        <dbReference type="EMBL" id="PMR69457.1"/>
    </source>
</evidence>
<evidence type="ECO:0000313" key="2">
    <source>
        <dbReference type="Proteomes" id="UP000235346"/>
    </source>
</evidence>
<organism evidence="1 2">
    <name type="scientific">Halomonas heilongjiangensis</name>
    <dbReference type="NCBI Taxonomy" id="1387883"/>
    <lineage>
        <taxon>Bacteria</taxon>
        <taxon>Pseudomonadati</taxon>
        <taxon>Pseudomonadota</taxon>
        <taxon>Gammaproteobacteria</taxon>
        <taxon>Oceanospirillales</taxon>
        <taxon>Halomonadaceae</taxon>
        <taxon>Halomonas</taxon>
    </lineage>
</organism>
<sequence>MLFMVSASLAFGTGTAPFGESATAGRDDDIFHRGMVMEEDELEQLRGGFNIAGMELAFGAELSTRIGNQVQLISVMNVTRSGVELVSQSFNDRGGTATRVGPEAGVRVVDMTPAGINLAGLADFSGVTLQDAQGFTAALHRVTQDAILSGIVSNASGQDIQQRIDISVRVGNVGELQAAKQRAAIIDSFSGILR</sequence>
<name>A0A2N7TMN9_9GAMM</name>
<dbReference type="Proteomes" id="UP000235346">
    <property type="component" value="Unassembled WGS sequence"/>
</dbReference>
<dbReference type="AlphaFoldDB" id="A0A2N7TMN9"/>
<reference evidence="1 2" key="1">
    <citation type="submission" date="2018-01" db="EMBL/GenBank/DDBJ databases">
        <title>Halomonas endophytica sp. nov., isolated from storage liquid in the stems of Populus euphratica.</title>
        <authorList>
            <person name="Chen C."/>
        </authorList>
    </citation>
    <scope>NUCLEOTIDE SEQUENCE [LARGE SCALE GENOMIC DNA]</scope>
    <source>
        <strain evidence="1 2">DSM 26881</strain>
    </source>
</reference>
<gene>
    <name evidence="1" type="ORF">C1H66_10730</name>
</gene>
<comment type="caution">
    <text evidence="1">The sequence shown here is derived from an EMBL/GenBank/DDBJ whole genome shotgun (WGS) entry which is preliminary data.</text>
</comment>
<proteinExistence type="predicted"/>
<dbReference type="EMBL" id="PNRE01000047">
    <property type="protein sequence ID" value="PMR69457.1"/>
    <property type="molecule type" value="Genomic_DNA"/>
</dbReference>
<protein>
    <submittedName>
        <fullName evidence="1">Uncharacterized protein</fullName>
    </submittedName>
</protein>